<feature type="transmembrane region" description="Helical" evidence="7">
    <location>
        <begin position="30"/>
        <end position="49"/>
    </location>
</feature>
<dbReference type="PANTHER" id="PTHR32309">
    <property type="entry name" value="TYROSINE-PROTEIN KINASE"/>
    <property type="match status" value="1"/>
</dbReference>
<protein>
    <submittedName>
        <fullName evidence="9">Wzz/FepE/Etk N-terminal domain-containing protein</fullName>
    </submittedName>
</protein>
<evidence type="ECO:0000313" key="10">
    <source>
        <dbReference type="Proteomes" id="UP001596084"/>
    </source>
</evidence>
<name>A0ABW0Q6V6_9BURK</name>
<dbReference type="RefSeq" id="WP_068831278.1">
    <property type="nucleotide sequence ID" value="NZ_JBHSMX010000011.1"/>
</dbReference>
<keyword evidence="6" id="KW-0175">Coiled coil</keyword>
<evidence type="ECO:0000313" key="9">
    <source>
        <dbReference type="EMBL" id="MFC5520604.1"/>
    </source>
</evidence>
<feature type="domain" description="Polysaccharide chain length determinant N-terminal" evidence="8">
    <location>
        <begin position="13"/>
        <end position="74"/>
    </location>
</feature>
<evidence type="ECO:0000259" key="8">
    <source>
        <dbReference type="Pfam" id="PF02706"/>
    </source>
</evidence>
<dbReference type="InterPro" id="IPR003856">
    <property type="entry name" value="LPS_length_determ_N"/>
</dbReference>
<reference evidence="10" key="1">
    <citation type="journal article" date="2019" name="Int. J. Syst. Evol. Microbiol.">
        <title>The Global Catalogue of Microorganisms (GCM) 10K type strain sequencing project: providing services to taxonomists for standard genome sequencing and annotation.</title>
        <authorList>
            <consortium name="The Broad Institute Genomics Platform"/>
            <consortium name="The Broad Institute Genome Sequencing Center for Infectious Disease"/>
            <person name="Wu L."/>
            <person name="Ma J."/>
        </authorList>
    </citation>
    <scope>NUCLEOTIDE SEQUENCE [LARGE SCALE GENOMIC DNA]</scope>
    <source>
        <strain evidence="10">CGMCC 4.7277</strain>
    </source>
</reference>
<comment type="subcellular location">
    <subcellularLocation>
        <location evidence="1">Cell membrane</location>
        <topology evidence="1">Multi-pass membrane protein</topology>
    </subcellularLocation>
</comment>
<dbReference type="EMBL" id="JBHSMX010000011">
    <property type="protein sequence ID" value="MFC5520604.1"/>
    <property type="molecule type" value="Genomic_DNA"/>
</dbReference>
<dbReference type="InterPro" id="IPR050445">
    <property type="entry name" value="Bact_polysacc_biosynth/exp"/>
</dbReference>
<accession>A0ABW0Q6V6</accession>
<proteinExistence type="predicted"/>
<evidence type="ECO:0000256" key="6">
    <source>
        <dbReference type="SAM" id="Coils"/>
    </source>
</evidence>
<comment type="caution">
    <text evidence="9">The sequence shown here is derived from an EMBL/GenBank/DDBJ whole genome shotgun (WGS) entry which is preliminary data.</text>
</comment>
<gene>
    <name evidence="9" type="ORF">ACFPP7_06700</name>
</gene>
<evidence type="ECO:0000256" key="3">
    <source>
        <dbReference type="ARBA" id="ARBA00022692"/>
    </source>
</evidence>
<dbReference type="PANTHER" id="PTHR32309:SF31">
    <property type="entry name" value="CAPSULAR EXOPOLYSACCHARIDE FAMILY"/>
    <property type="match status" value="1"/>
</dbReference>
<evidence type="ECO:0000256" key="5">
    <source>
        <dbReference type="ARBA" id="ARBA00023136"/>
    </source>
</evidence>
<keyword evidence="2" id="KW-1003">Cell membrane</keyword>
<keyword evidence="4 7" id="KW-1133">Transmembrane helix</keyword>
<keyword evidence="5 7" id="KW-0472">Membrane</keyword>
<feature type="transmembrane region" description="Helical" evidence="7">
    <location>
        <begin position="248"/>
        <end position="268"/>
    </location>
</feature>
<sequence>MEETQTPLTTRNEEIGLLDMLVTVVENAKLLILGPLLVGLCALGIGFMLPQTYESVAVLQAERPVDPQNTPVGLNSATVASLMATASVLDPVAVTLGLVVENDIEEARRKLREQIKPSVGRTDKLLTLTVSASSSQQAQALARAVLRQTYIQSRPKGSDRSRLESQLAAAKTRAENAQNAAVSLAKRLESPGASVSNDLARSYADLLTVTAAAQAQATRLEAEIEGLSDAQLVQEPTLPKKASQPKKGLMAIGATLAVGLVLMLFVFVRQALRNTAANARVAGKLARIRQSLGLK</sequence>
<evidence type="ECO:0000256" key="1">
    <source>
        <dbReference type="ARBA" id="ARBA00004651"/>
    </source>
</evidence>
<organism evidence="9 10">
    <name type="scientific">Polaromonas jejuensis</name>
    <dbReference type="NCBI Taxonomy" id="457502"/>
    <lineage>
        <taxon>Bacteria</taxon>
        <taxon>Pseudomonadati</taxon>
        <taxon>Pseudomonadota</taxon>
        <taxon>Betaproteobacteria</taxon>
        <taxon>Burkholderiales</taxon>
        <taxon>Comamonadaceae</taxon>
        <taxon>Polaromonas</taxon>
    </lineage>
</organism>
<dbReference type="Pfam" id="PF02706">
    <property type="entry name" value="Wzz"/>
    <property type="match status" value="1"/>
</dbReference>
<keyword evidence="10" id="KW-1185">Reference proteome</keyword>
<keyword evidence="3 7" id="KW-0812">Transmembrane</keyword>
<feature type="coiled-coil region" evidence="6">
    <location>
        <begin position="160"/>
        <end position="230"/>
    </location>
</feature>
<evidence type="ECO:0000256" key="7">
    <source>
        <dbReference type="SAM" id="Phobius"/>
    </source>
</evidence>
<evidence type="ECO:0000256" key="2">
    <source>
        <dbReference type="ARBA" id="ARBA00022475"/>
    </source>
</evidence>
<evidence type="ECO:0000256" key="4">
    <source>
        <dbReference type="ARBA" id="ARBA00022989"/>
    </source>
</evidence>
<dbReference type="Proteomes" id="UP001596084">
    <property type="component" value="Unassembled WGS sequence"/>
</dbReference>